<protein>
    <submittedName>
        <fullName evidence="1">Uncharacterized protein</fullName>
    </submittedName>
</protein>
<dbReference type="KEGG" id="acm:AciX9_2011"/>
<accession>E8X1A2</accession>
<keyword evidence="2" id="KW-1185">Reference proteome</keyword>
<evidence type="ECO:0000313" key="2">
    <source>
        <dbReference type="Proteomes" id="UP000000343"/>
    </source>
</evidence>
<dbReference type="AlphaFoldDB" id="E8X1A2"/>
<name>E8X1A2_GRATM</name>
<evidence type="ECO:0000313" key="1">
    <source>
        <dbReference type="EMBL" id="ADW69056.1"/>
    </source>
</evidence>
<dbReference type="STRING" id="1198114.AciX9_2011"/>
<dbReference type="EMBL" id="CP002480">
    <property type="protein sequence ID" value="ADW69056.1"/>
    <property type="molecule type" value="Genomic_DNA"/>
</dbReference>
<dbReference type="PaxDb" id="1198114-AciX9_2011"/>
<dbReference type="Proteomes" id="UP000000343">
    <property type="component" value="Chromosome"/>
</dbReference>
<organism evidence="2">
    <name type="scientific">Granulicella tundricola (strain ATCC BAA-1859 / DSM 23138 / MP5ACTX9)</name>
    <dbReference type="NCBI Taxonomy" id="1198114"/>
    <lineage>
        <taxon>Bacteria</taxon>
        <taxon>Pseudomonadati</taxon>
        <taxon>Acidobacteriota</taxon>
        <taxon>Terriglobia</taxon>
        <taxon>Terriglobales</taxon>
        <taxon>Acidobacteriaceae</taxon>
        <taxon>Granulicella</taxon>
    </lineage>
</organism>
<proteinExistence type="predicted"/>
<sequence>MCLLHKMTVEETAFAKEMTWDEFFARFDVLGLAIVYDDSTVFNEILQIDDANPSTPPAYRWVTSHH</sequence>
<gene>
    <name evidence="1" type="ordered locus">AciX9_2011</name>
</gene>
<reference evidence="2" key="1">
    <citation type="submission" date="2011-01" db="EMBL/GenBank/DDBJ databases">
        <title>Complete sequence of chromosome of Acidobacterium sp. MP5ACTX9.</title>
        <authorList>
            <consortium name="US DOE Joint Genome Institute"/>
            <person name="Lucas S."/>
            <person name="Copeland A."/>
            <person name="Lapidus A."/>
            <person name="Cheng J.-F."/>
            <person name="Goodwin L."/>
            <person name="Pitluck S."/>
            <person name="Teshima H."/>
            <person name="Detter J.C."/>
            <person name="Han C."/>
            <person name="Tapia R."/>
            <person name="Land M."/>
            <person name="Hauser L."/>
            <person name="Kyrpides N."/>
            <person name="Ivanova N."/>
            <person name="Ovchinnikova G."/>
            <person name="Pagani I."/>
            <person name="Rawat S.R."/>
            <person name="Mannisto M."/>
            <person name="Haggblom M.M."/>
            <person name="Woyke T."/>
        </authorList>
    </citation>
    <scope>NUCLEOTIDE SEQUENCE [LARGE SCALE GENOMIC DNA]</scope>
    <source>
        <strain evidence="2">MP5ACTX9</strain>
    </source>
</reference>
<dbReference type="HOGENOM" id="CLU_2825088_0_0_0"/>